<proteinExistence type="predicted"/>
<keyword evidence="1" id="KW-1133">Transmembrane helix</keyword>
<gene>
    <name evidence="2" type="ORF">HCR_02050</name>
</gene>
<keyword evidence="1" id="KW-0472">Membrane</keyword>
<protein>
    <recommendedName>
        <fullName evidence="4">Permease</fullName>
    </recommendedName>
</protein>
<keyword evidence="3" id="KW-1185">Reference proteome</keyword>
<evidence type="ECO:0008006" key="4">
    <source>
        <dbReference type="Google" id="ProtNLM"/>
    </source>
</evidence>
<evidence type="ECO:0000313" key="3">
    <source>
        <dbReference type="Proteomes" id="UP001321445"/>
    </source>
</evidence>
<organism evidence="2 3">
    <name type="scientific">Hydrogenimonas cancrithermarum</name>
    <dbReference type="NCBI Taxonomy" id="2993563"/>
    <lineage>
        <taxon>Bacteria</taxon>
        <taxon>Pseudomonadati</taxon>
        <taxon>Campylobacterota</taxon>
        <taxon>Epsilonproteobacteria</taxon>
        <taxon>Campylobacterales</taxon>
        <taxon>Hydrogenimonadaceae</taxon>
        <taxon>Hydrogenimonas</taxon>
    </lineage>
</organism>
<feature type="transmembrane region" description="Helical" evidence="1">
    <location>
        <begin position="76"/>
        <end position="95"/>
    </location>
</feature>
<name>A0ABN6WSD1_9BACT</name>
<evidence type="ECO:0000313" key="2">
    <source>
        <dbReference type="EMBL" id="BDY11893.1"/>
    </source>
</evidence>
<reference evidence="2 3" key="1">
    <citation type="submission" date="2023-03" db="EMBL/GenBank/DDBJ databases">
        <title>Description of Hydrogenimonas sp. ISO32.</title>
        <authorList>
            <person name="Mino S."/>
            <person name="Fukazawa S."/>
            <person name="Sawabe T."/>
        </authorList>
    </citation>
    <scope>NUCLEOTIDE SEQUENCE [LARGE SCALE GENOMIC DNA]</scope>
    <source>
        <strain evidence="2 3">ISO32</strain>
    </source>
</reference>
<feature type="transmembrane region" description="Helical" evidence="1">
    <location>
        <begin position="34"/>
        <end position="55"/>
    </location>
</feature>
<dbReference type="EMBL" id="AP027370">
    <property type="protein sequence ID" value="BDY11893.1"/>
    <property type="molecule type" value="Genomic_DNA"/>
</dbReference>
<sequence length="164" mass="18220">MKFRGLRLLAAVGVAYLLFYLFNADKTVLALYKSGAVLVKILPIFLLVIGFTALINYLLKPKEIASHLGEESGVKGWAIALTAGIISHGPMYAWYPMLEDLKQHGLKNGLIAAFFYARSVKIPLLPIMIDYFGFAFTAILTFYILAASVIQGLLIDWLCRKCND</sequence>
<feature type="transmembrane region" description="Helical" evidence="1">
    <location>
        <begin position="131"/>
        <end position="155"/>
    </location>
</feature>
<dbReference type="RefSeq" id="WP_286337107.1">
    <property type="nucleotide sequence ID" value="NZ_AP027370.1"/>
</dbReference>
<evidence type="ECO:0000256" key="1">
    <source>
        <dbReference type="SAM" id="Phobius"/>
    </source>
</evidence>
<dbReference type="Proteomes" id="UP001321445">
    <property type="component" value="Chromosome"/>
</dbReference>
<accession>A0ABN6WSD1</accession>
<keyword evidence="1" id="KW-0812">Transmembrane</keyword>